<dbReference type="Ensembl" id="ENSAMXT00000018470.2">
    <property type="protein sequence ID" value="ENSAMXP00000018470.2"/>
    <property type="gene ID" value="ENSAMXG00000017923.2"/>
</dbReference>
<evidence type="ECO:0000256" key="2">
    <source>
        <dbReference type="ARBA" id="ARBA00022729"/>
    </source>
</evidence>
<feature type="region of interest" description="Disordered" evidence="5">
    <location>
        <begin position="487"/>
        <end position="512"/>
    </location>
</feature>
<evidence type="ECO:0000313" key="8">
    <source>
        <dbReference type="Proteomes" id="UP000018467"/>
    </source>
</evidence>
<feature type="signal peptide" evidence="6">
    <location>
        <begin position="1"/>
        <end position="32"/>
    </location>
</feature>
<evidence type="ECO:0000256" key="1">
    <source>
        <dbReference type="ARBA" id="ARBA00022614"/>
    </source>
</evidence>
<dbReference type="SMART" id="SM00364">
    <property type="entry name" value="LRR_BAC"/>
    <property type="match status" value="8"/>
</dbReference>
<dbReference type="InterPro" id="IPR032675">
    <property type="entry name" value="LRR_dom_sf"/>
</dbReference>
<reference evidence="8" key="1">
    <citation type="submission" date="2013-03" db="EMBL/GenBank/DDBJ databases">
        <authorList>
            <person name="Jeffery W."/>
            <person name="Warren W."/>
            <person name="Wilson R.K."/>
        </authorList>
    </citation>
    <scope>NUCLEOTIDE SEQUENCE</scope>
    <source>
        <strain evidence="8">female</strain>
    </source>
</reference>
<dbReference type="HOGENOM" id="CLU_000288_18_6_1"/>
<evidence type="ECO:0000256" key="4">
    <source>
        <dbReference type="ARBA" id="ARBA00023180"/>
    </source>
</evidence>
<reference evidence="7" key="3">
    <citation type="submission" date="2025-08" db="UniProtKB">
        <authorList>
            <consortium name="Ensembl"/>
        </authorList>
    </citation>
    <scope>IDENTIFICATION</scope>
</reference>
<dbReference type="SMART" id="SM00365">
    <property type="entry name" value="LRR_SD22"/>
    <property type="match status" value="6"/>
</dbReference>
<dbReference type="STRING" id="7994.ENSAMXP00000018470"/>
<keyword evidence="2 6" id="KW-0732">Signal</keyword>
<dbReference type="eggNOG" id="KOG0619">
    <property type="taxonomic scope" value="Eukaryota"/>
</dbReference>
<keyword evidence="3" id="KW-0677">Repeat</keyword>
<dbReference type="SMART" id="SM00369">
    <property type="entry name" value="LRR_TYP"/>
    <property type="match status" value="11"/>
</dbReference>
<evidence type="ECO:0000256" key="6">
    <source>
        <dbReference type="SAM" id="SignalP"/>
    </source>
</evidence>
<dbReference type="Proteomes" id="UP000018467">
    <property type="component" value="Unassembled WGS sequence"/>
</dbReference>
<dbReference type="InterPro" id="IPR050328">
    <property type="entry name" value="Dev_Immune_Receptor"/>
</dbReference>
<keyword evidence="4" id="KW-0325">Glycoprotein</keyword>
<dbReference type="FunFam" id="3.80.10.10:FF:000770">
    <property type="entry name" value="Uncharacterized protein"/>
    <property type="match status" value="1"/>
</dbReference>
<evidence type="ECO:0000256" key="5">
    <source>
        <dbReference type="SAM" id="MobiDB-lite"/>
    </source>
</evidence>
<protein>
    <submittedName>
        <fullName evidence="7">Uncharacterized protein</fullName>
    </submittedName>
</protein>
<keyword evidence="1" id="KW-0433">Leucine-rich repeat</keyword>
<reference evidence="7" key="4">
    <citation type="submission" date="2025-09" db="UniProtKB">
        <authorList>
            <consortium name="Ensembl"/>
        </authorList>
    </citation>
    <scope>IDENTIFICATION</scope>
</reference>
<dbReference type="InParanoid" id="W5LF58"/>
<dbReference type="AlphaFoldDB" id="W5LF58"/>
<accession>W5LF58</accession>
<organism evidence="7 8">
    <name type="scientific">Astyanax mexicanus</name>
    <name type="common">Blind cave fish</name>
    <name type="synonym">Astyanax fasciatus mexicanus</name>
    <dbReference type="NCBI Taxonomy" id="7994"/>
    <lineage>
        <taxon>Eukaryota</taxon>
        <taxon>Metazoa</taxon>
        <taxon>Chordata</taxon>
        <taxon>Craniata</taxon>
        <taxon>Vertebrata</taxon>
        <taxon>Euteleostomi</taxon>
        <taxon>Actinopterygii</taxon>
        <taxon>Neopterygii</taxon>
        <taxon>Teleostei</taxon>
        <taxon>Ostariophysi</taxon>
        <taxon>Characiformes</taxon>
        <taxon>Characoidei</taxon>
        <taxon>Acestrorhamphidae</taxon>
        <taxon>Acestrorhamphinae</taxon>
        <taxon>Astyanax</taxon>
    </lineage>
</organism>
<feature type="chain" id="PRO_5017222582" evidence="6">
    <location>
        <begin position="33"/>
        <end position="512"/>
    </location>
</feature>
<keyword evidence="8" id="KW-1185">Reference proteome</keyword>
<feature type="compositionally biased region" description="Acidic residues" evidence="5">
    <location>
        <begin position="501"/>
        <end position="512"/>
    </location>
</feature>
<name>W5LF58_ASTMX</name>
<dbReference type="PANTHER" id="PTHR24373">
    <property type="entry name" value="SLIT RELATED LEUCINE-RICH REPEAT NEURONAL PROTEIN"/>
    <property type="match status" value="1"/>
</dbReference>
<dbReference type="SUPFAM" id="SSF52058">
    <property type="entry name" value="L domain-like"/>
    <property type="match status" value="2"/>
</dbReference>
<evidence type="ECO:0000256" key="3">
    <source>
        <dbReference type="ARBA" id="ARBA00022737"/>
    </source>
</evidence>
<dbReference type="Gene3D" id="3.80.10.10">
    <property type="entry name" value="Ribonuclease Inhibitor"/>
    <property type="match status" value="6"/>
</dbReference>
<dbReference type="Bgee" id="ENSAMXG00000017923">
    <property type="expression patterns" value="Expressed in embryo and 1 other cell type or tissue"/>
</dbReference>
<dbReference type="GeneTree" id="ENSGT00940000162914"/>
<dbReference type="PANTHER" id="PTHR24373:SF275">
    <property type="entry name" value="TIR DOMAIN-CONTAINING PROTEIN"/>
    <property type="match status" value="1"/>
</dbReference>
<dbReference type="InterPro" id="IPR001611">
    <property type="entry name" value="Leu-rich_rpt"/>
</dbReference>
<proteinExistence type="predicted"/>
<dbReference type="Pfam" id="PF13855">
    <property type="entry name" value="LRR_8"/>
    <property type="match status" value="4"/>
</dbReference>
<evidence type="ECO:0000313" key="7">
    <source>
        <dbReference type="Ensembl" id="ENSAMXP00000018470.2"/>
    </source>
</evidence>
<dbReference type="InterPro" id="IPR003591">
    <property type="entry name" value="Leu-rich_rpt_typical-subtyp"/>
</dbReference>
<sequence length="512" mass="57934">MLLQHQGSPVIYTMRTLHILIYTLLFPLLSLCSQVCPEKCVCEQTGSVQCFRVQAMPSGIPRDVRKLNLGNNHIKEIKNRDLSGLQSLEEIILSSCGVEQLEGNVFRAQRLLKTLDLQKNKLRNIPRGLPSSLESLHLGHNRIQTLQESTLQGLKKLRLLNLQNNLITTLRSSTFSALTVLEELYLEGNKLEAVQGALRLPMLTQLSLANNKIPSLPSAFFSSLQLLKTLDLSSNLLTKVPHDLPQALLNLSLDRNQLRSLKSRDLAQLRDLVTLTACYNRLVSVDGGLRLPSLSVLELVGNQLRVLPGRLSAKLEKLDCGQNHIQEVSHQQLSGLKQLRHLFLENNTIRHFESNALRHCAHLTNLALEKNLLSTFPNRLPETLVRLDLKGNNIAMIKEHELKSLKRLQVLNLRNNRLSSLPAMNLLPKLRTLYVDGNPWNCSCDLFKVKRSLQARDVDISSDFCTEAVQTSVDIWQAYVLTQEKCEETEESLPESQTEPTDNEDYYDYDLL</sequence>
<dbReference type="PROSITE" id="PS51450">
    <property type="entry name" value="LRR"/>
    <property type="match status" value="5"/>
</dbReference>
<reference evidence="8" key="2">
    <citation type="journal article" date="2014" name="Nat. Commun.">
        <title>The cavefish genome reveals candidate genes for eye loss.</title>
        <authorList>
            <person name="McGaugh S.E."/>
            <person name="Gross J.B."/>
            <person name="Aken B."/>
            <person name="Blin M."/>
            <person name="Borowsky R."/>
            <person name="Chalopin D."/>
            <person name="Hinaux H."/>
            <person name="Jeffery W.R."/>
            <person name="Keene A."/>
            <person name="Ma L."/>
            <person name="Minx P."/>
            <person name="Murphy D."/>
            <person name="O'Quin K.E."/>
            <person name="Retaux S."/>
            <person name="Rohner N."/>
            <person name="Searle S.M."/>
            <person name="Stahl B.A."/>
            <person name="Tabin C."/>
            <person name="Volff J.N."/>
            <person name="Yoshizawa M."/>
            <person name="Warren W.C."/>
        </authorList>
    </citation>
    <scope>NUCLEOTIDE SEQUENCE [LARGE SCALE GENOMIC DNA]</scope>
    <source>
        <strain evidence="8">female</strain>
    </source>
</reference>